<name>A0ABX7L7J2_9BACL</name>
<dbReference type="EMBL" id="CP070969">
    <property type="protein sequence ID" value="QSF42643.1"/>
    <property type="molecule type" value="Genomic_DNA"/>
</dbReference>
<reference evidence="3 4" key="1">
    <citation type="submission" date="2021-02" db="EMBL/GenBank/DDBJ databases">
        <title>Paenibacillus tianjinensis sp. nov.</title>
        <authorList>
            <person name="Liu H."/>
        </authorList>
    </citation>
    <scope>NUCLEOTIDE SEQUENCE [LARGE SCALE GENOMIC DNA]</scope>
    <source>
        <strain evidence="3 4">TB2019</strain>
    </source>
</reference>
<evidence type="ECO:0000313" key="3">
    <source>
        <dbReference type="EMBL" id="QSF42643.1"/>
    </source>
</evidence>
<keyword evidence="2" id="KW-0732">Signal</keyword>
<feature type="coiled-coil region" evidence="1">
    <location>
        <begin position="140"/>
        <end position="174"/>
    </location>
</feature>
<evidence type="ECO:0000256" key="1">
    <source>
        <dbReference type="SAM" id="Coils"/>
    </source>
</evidence>
<accession>A0ABX7L7J2</accession>
<evidence type="ECO:0000313" key="4">
    <source>
        <dbReference type="Proteomes" id="UP000663452"/>
    </source>
</evidence>
<protein>
    <submittedName>
        <fullName evidence="3">Uncharacterized protein</fullName>
    </submittedName>
</protein>
<feature type="chain" id="PRO_5045540984" evidence="2">
    <location>
        <begin position="23"/>
        <end position="180"/>
    </location>
</feature>
<gene>
    <name evidence="3" type="ORF">JRJ22_15100</name>
</gene>
<sequence length="180" mass="19303">MKKFFVGVIVGVLIFASASAFADSVGIIGKKVTGIYTVVQGGKSIAEAGIINGSAYAPVRAVSQAAGVELTVEGKKIIMSENENTSVTPKSALLLNLNSQRDQIVREIAKREAGIQNIQSDVIPTHEQLAKELANNGTLGQQQLQLVESLKQQIEQMKAELVTYNKQLVDIDAKIAELLK</sequence>
<evidence type="ECO:0000256" key="2">
    <source>
        <dbReference type="SAM" id="SignalP"/>
    </source>
</evidence>
<dbReference type="Proteomes" id="UP000663452">
    <property type="component" value="Chromosome"/>
</dbReference>
<keyword evidence="4" id="KW-1185">Reference proteome</keyword>
<organism evidence="3 4">
    <name type="scientific">Paenibacillus tianjinensis</name>
    <dbReference type="NCBI Taxonomy" id="2810347"/>
    <lineage>
        <taxon>Bacteria</taxon>
        <taxon>Bacillati</taxon>
        <taxon>Bacillota</taxon>
        <taxon>Bacilli</taxon>
        <taxon>Bacillales</taxon>
        <taxon>Paenibacillaceae</taxon>
        <taxon>Paenibacillus</taxon>
    </lineage>
</organism>
<proteinExistence type="predicted"/>
<feature type="signal peptide" evidence="2">
    <location>
        <begin position="1"/>
        <end position="22"/>
    </location>
</feature>
<keyword evidence="1" id="KW-0175">Coiled coil</keyword>
<dbReference type="RefSeq" id="WP_206100332.1">
    <property type="nucleotide sequence ID" value="NZ_CP070969.1"/>
</dbReference>